<dbReference type="InterPro" id="IPR000198">
    <property type="entry name" value="RhoGAP_dom"/>
</dbReference>
<dbReference type="GO" id="GO:0005096">
    <property type="term" value="F:GTPase activator activity"/>
    <property type="evidence" value="ECO:0007669"/>
    <property type="project" value="UniProtKB-KW"/>
</dbReference>
<dbReference type="STRING" id="1684307.A0A316UCE7"/>
<dbReference type="GO" id="GO:0007165">
    <property type="term" value="P:signal transduction"/>
    <property type="evidence" value="ECO:0007669"/>
    <property type="project" value="InterPro"/>
</dbReference>
<evidence type="ECO:0000313" key="5">
    <source>
        <dbReference type="Proteomes" id="UP000245942"/>
    </source>
</evidence>
<dbReference type="OrthoDB" id="3196451at2759"/>
<dbReference type="Proteomes" id="UP000245942">
    <property type="component" value="Unassembled WGS sequence"/>
</dbReference>
<dbReference type="SMART" id="SM00324">
    <property type="entry name" value="RhoGAP"/>
    <property type="match status" value="1"/>
</dbReference>
<dbReference type="Gene3D" id="1.10.555.10">
    <property type="entry name" value="Rho GTPase activation protein"/>
    <property type="match status" value="1"/>
</dbReference>
<feature type="compositionally biased region" description="Polar residues" evidence="2">
    <location>
        <begin position="461"/>
        <end position="472"/>
    </location>
</feature>
<gene>
    <name evidence="4" type="ORF">BCV69DRAFT_196095</name>
</gene>
<proteinExistence type="predicted"/>
<evidence type="ECO:0000259" key="3">
    <source>
        <dbReference type="PROSITE" id="PS50238"/>
    </source>
</evidence>
<dbReference type="PANTHER" id="PTHR15228">
    <property type="entry name" value="SPERMATHECAL PHYSIOLOGY VARIANT"/>
    <property type="match status" value="1"/>
</dbReference>
<sequence>MAHLEEREKTKASLKAWWSAFTKVRTQSKDKKSPVAATAEETRVFAIPLRKSLSYASVAISMAGEDGSQYVWGYVPIIVAKVGLYLKENAVETEGVFRIAGSQKRMRELQEVFDTPPRYGKDVDWSKYSVHDAASVLRRYLNQMPEPIIPLHLYNEFRNIMIKEPFDVNAAIRTYRLMITSSPPANQYLLLYVLDLLAVFARASNKNLMPASNLAMIFQPGMFSHPAHLNSANEHKIAVQVLEFLIEHQDHFVLGLSQPPPANISPSELTAVSRPVNPEEVYFEPSDSDEDLGTLEAHEGGGAKFAKKMPASSSASGSGAGRRKHLLRKGRAGTEMAVSKTAQDPLQTRENEKLSSQVIAPRGISPLPHNSPPAGIAITLAESEAGSSSQGGGSLAVESAAGYDDSTPLGRSASNIKRSKTTPTRRPDAPGVSPGGLSNASGRPSILERTSSRRRRKSHDTTSPNGSASVSPLVTPGG</sequence>
<dbReference type="AlphaFoldDB" id="A0A316UCE7"/>
<accession>A0A316UCE7</accession>
<dbReference type="PANTHER" id="PTHR15228:SF25">
    <property type="entry name" value="F-BAR DOMAIN-CONTAINING PROTEIN"/>
    <property type="match status" value="1"/>
</dbReference>
<reference evidence="4 5" key="1">
    <citation type="journal article" date="2018" name="Mol. Biol. Evol.">
        <title>Broad Genomic Sampling Reveals a Smut Pathogenic Ancestry of the Fungal Clade Ustilaginomycotina.</title>
        <authorList>
            <person name="Kijpornyongpan T."/>
            <person name="Mondo S.J."/>
            <person name="Barry K."/>
            <person name="Sandor L."/>
            <person name="Lee J."/>
            <person name="Lipzen A."/>
            <person name="Pangilinan J."/>
            <person name="LaButti K."/>
            <person name="Hainaut M."/>
            <person name="Henrissat B."/>
            <person name="Grigoriev I.V."/>
            <person name="Spatafora J.W."/>
            <person name="Aime M.C."/>
        </authorList>
    </citation>
    <scope>NUCLEOTIDE SEQUENCE [LARGE SCALE GENOMIC DNA]</scope>
    <source>
        <strain evidence="4 5">MCA 4718</strain>
    </source>
</reference>
<organism evidence="4 5">
    <name type="scientific">Pseudomicrostroma glucosiphilum</name>
    <dbReference type="NCBI Taxonomy" id="1684307"/>
    <lineage>
        <taxon>Eukaryota</taxon>
        <taxon>Fungi</taxon>
        <taxon>Dikarya</taxon>
        <taxon>Basidiomycota</taxon>
        <taxon>Ustilaginomycotina</taxon>
        <taxon>Exobasidiomycetes</taxon>
        <taxon>Microstromatales</taxon>
        <taxon>Microstromatales incertae sedis</taxon>
        <taxon>Pseudomicrostroma</taxon>
    </lineage>
</organism>
<feature type="region of interest" description="Disordered" evidence="2">
    <location>
        <begin position="301"/>
        <end position="478"/>
    </location>
</feature>
<feature type="domain" description="Rho-GAP" evidence="3">
    <location>
        <begin position="58"/>
        <end position="253"/>
    </location>
</feature>
<keyword evidence="1" id="KW-0343">GTPase activation</keyword>
<evidence type="ECO:0000256" key="1">
    <source>
        <dbReference type="ARBA" id="ARBA00022468"/>
    </source>
</evidence>
<dbReference type="RefSeq" id="XP_025347845.1">
    <property type="nucleotide sequence ID" value="XM_025489646.1"/>
</dbReference>
<keyword evidence="5" id="KW-1185">Reference proteome</keyword>
<dbReference type="InterPro" id="IPR008936">
    <property type="entry name" value="Rho_GTPase_activation_prot"/>
</dbReference>
<dbReference type="Pfam" id="PF00620">
    <property type="entry name" value="RhoGAP"/>
    <property type="match status" value="1"/>
</dbReference>
<feature type="compositionally biased region" description="Basic residues" evidence="2">
    <location>
        <begin position="321"/>
        <end position="331"/>
    </location>
</feature>
<dbReference type="PROSITE" id="PS50238">
    <property type="entry name" value="RHOGAP"/>
    <property type="match status" value="1"/>
</dbReference>
<evidence type="ECO:0000256" key="2">
    <source>
        <dbReference type="SAM" id="MobiDB-lite"/>
    </source>
</evidence>
<dbReference type="GO" id="GO:0060237">
    <property type="term" value="P:regulation of fungal-type cell wall organization"/>
    <property type="evidence" value="ECO:0007669"/>
    <property type="project" value="TreeGrafter"/>
</dbReference>
<dbReference type="SUPFAM" id="SSF48350">
    <property type="entry name" value="GTPase activation domain, GAP"/>
    <property type="match status" value="1"/>
</dbReference>
<dbReference type="GeneID" id="37011380"/>
<dbReference type="EMBL" id="KZ819327">
    <property type="protein sequence ID" value="PWN20685.1"/>
    <property type="molecule type" value="Genomic_DNA"/>
</dbReference>
<name>A0A316UCE7_9BASI</name>
<evidence type="ECO:0000313" key="4">
    <source>
        <dbReference type="EMBL" id="PWN20685.1"/>
    </source>
</evidence>
<protein>
    <submittedName>
        <fullName evidence="4">Rho GTPase activation protein</fullName>
    </submittedName>
</protein>
<dbReference type="GO" id="GO:0005938">
    <property type="term" value="C:cell cortex"/>
    <property type="evidence" value="ECO:0007669"/>
    <property type="project" value="TreeGrafter"/>
</dbReference>
<feature type="compositionally biased region" description="Polar residues" evidence="2">
    <location>
        <begin position="412"/>
        <end position="424"/>
    </location>
</feature>
<dbReference type="InterPro" id="IPR051025">
    <property type="entry name" value="RhoGAP"/>
</dbReference>